<dbReference type="EC" id="1.14.13.107" evidence="4"/>
<proteinExistence type="predicted"/>
<dbReference type="GO" id="GO:0052601">
    <property type="term" value="F:limonene 1,2-monooxygenase [NAD(P)H) activity"/>
    <property type="evidence" value="ECO:0007669"/>
    <property type="project" value="UniProtKB-EC"/>
</dbReference>
<evidence type="ECO:0000313" key="4">
    <source>
        <dbReference type="EMBL" id="VDC20252.1"/>
    </source>
</evidence>
<dbReference type="InterPro" id="IPR036661">
    <property type="entry name" value="Luciferase-like_sf"/>
</dbReference>
<dbReference type="Pfam" id="PF00296">
    <property type="entry name" value="Bac_luciferase"/>
    <property type="match status" value="1"/>
</dbReference>
<protein>
    <submittedName>
        <fullName evidence="4">Limonene 1,2-monooxygenase</fullName>
        <ecNumber evidence="4">1.14.13.107</ecNumber>
    </submittedName>
</protein>
<accession>A0A3P5WHL2</accession>
<dbReference type="EMBL" id="UXAW01000033">
    <property type="protein sequence ID" value="VDC20252.1"/>
    <property type="molecule type" value="Genomic_DNA"/>
</dbReference>
<dbReference type="RefSeq" id="WP_124084832.1">
    <property type="nucleotide sequence ID" value="NZ_UXAW01000033.1"/>
</dbReference>
<keyword evidence="2 4" id="KW-0503">Monooxygenase</keyword>
<keyword evidence="1 4" id="KW-0560">Oxidoreductase</keyword>
<evidence type="ECO:0000313" key="5">
    <source>
        <dbReference type="Proteomes" id="UP000277498"/>
    </source>
</evidence>
<name>A0A3P5WHL2_9RHOB</name>
<reference evidence="4 5" key="1">
    <citation type="submission" date="2018-11" db="EMBL/GenBank/DDBJ databases">
        <authorList>
            <person name="Criscuolo A."/>
        </authorList>
    </citation>
    <scope>NUCLEOTIDE SEQUENCE [LARGE SCALE GENOMIC DNA]</scope>
    <source>
        <strain evidence="4">ACIP111625</strain>
    </source>
</reference>
<evidence type="ECO:0000256" key="2">
    <source>
        <dbReference type="ARBA" id="ARBA00023033"/>
    </source>
</evidence>
<evidence type="ECO:0000256" key="1">
    <source>
        <dbReference type="ARBA" id="ARBA00023002"/>
    </source>
</evidence>
<dbReference type="SUPFAM" id="SSF51679">
    <property type="entry name" value="Bacterial luciferase-like"/>
    <property type="match status" value="1"/>
</dbReference>
<dbReference type="InterPro" id="IPR050766">
    <property type="entry name" value="Bact_Lucif_Oxidored"/>
</dbReference>
<dbReference type="InterPro" id="IPR011251">
    <property type="entry name" value="Luciferase-like_dom"/>
</dbReference>
<keyword evidence="5" id="KW-1185">Reference proteome</keyword>
<dbReference type="Proteomes" id="UP000277498">
    <property type="component" value="Unassembled WGS sequence"/>
</dbReference>
<organism evidence="4 5">
    <name type="scientific">Pseudogemmobacter humi</name>
    <dbReference type="NCBI Taxonomy" id="2483812"/>
    <lineage>
        <taxon>Bacteria</taxon>
        <taxon>Pseudomonadati</taxon>
        <taxon>Pseudomonadota</taxon>
        <taxon>Alphaproteobacteria</taxon>
        <taxon>Rhodobacterales</taxon>
        <taxon>Paracoccaceae</taxon>
        <taxon>Pseudogemmobacter</taxon>
    </lineage>
</organism>
<gene>
    <name evidence="4" type="primary">limB_1</name>
    <name evidence="4" type="ORF">XINFAN_00396</name>
</gene>
<dbReference type="PANTHER" id="PTHR30137">
    <property type="entry name" value="LUCIFERASE-LIKE MONOOXYGENASE"/>
    <property type="match status" value="1"/>
</dbReference>
<dbReference type="Gene3D" id="3.20.20.30">
    <property type="entry name" value="Luciferase-like domain"/>
    <property type="match status" value="1"/>
</dbReference>
<dbReference type="GO" id="GO:0005829">
    <property type="term" value="C:cytosol"/>
    <property type="evidence" value="ECO:0007669"/>
    <property type="project" value="TreeGrafter"/>
</dbReference>
<dbReference type="OrthoDB" id="9804736at2"/>
<dbReference type="AlphaFoldDB" id="A0A3P5WHL2"/>
<sequence length="344" mass="38019">MLFSNQLSADYPQKNYGTARVYGDMLEQAVLVEKLGFDAVSITEHHLVNVLMMPAPLQFAVKIAAMTKRLKLLTSVAVLPLHDMRTYAGELVVTDLLTEGRLYLGVGRGAFAFEMERMGVPMAETRERFDESLAVLQKLLTEEEVSWRGKYYNFDPITVMPRPVDPAGVKMMMAVLNPEGVYHCTKRGFHIQTTALSGNHQLLVDQVSAFRRAKEEMGEAGAHLTISLSRLAHVAKTPAERQRKLETAQSYYARFDNVYTGPGLVDAGMVRPLPRAQSIDELAASQLICSPQEMVDQLGVYADLGVDRVIINPNFGLPQQETLDALQAFAEEVMPAFPGLSAAA</sequence>
<dbReference type="PANTHER" id="PTHR30137:SF8">
    <property type="entry name" value="BLR5498 PROTEIN"/>
    <property type="match status" value="1"/>
</dbReference>
<evidence type="ECO:0000259" key="3">
    <source>
        <dbReference type="Pfam" id="PF00296"/>
    </source>
</evidence>
<feature type="domain" description="Luciferase-like" evidence="3">
    <location>
        <begin position="17"/>
        <end position="308"/>
    </location>
</feature>